<proteinExistence type="predicted"/>
<gene>
    <name evidence="1" type="ORF">ENS41_07660</name>
</gene>
<dbReference type="InterPro" id="IPR018247">
    <property type="entry name" value="EF_Hand_1_Ca_BS"/>
</dbReference>
<accession>A0A7C4CD23</accession>
<reference evidence="1" key="1">
    <citation type="journal article" date="2020" name="mSystems">
        <title>Genome- and Community-Level Interaction Insights into Carbon Utilization and Element Cycling Functions of Hydrothermarchaeota in Hydrothermal Sediment.</title>
        <authorList>
            <person name="Zhou Z."/>
            <person name="Liu Y."/>
            <person name="Xu W."/>
            <person name="Pan J."/>
            <person name="Luo Z.H."/>
            <person name="Li M."/>
        </authorList>
    </citation>
    <scope>NUCLEOTIDE SEQUENCE [LARGE SCALE GENOMIC DNA]</scope>
    <source>
        <strain evidence="1">SpSt-488</strain>
    </source>
</reference>
<dbReference type="PROSITE" id="PS00018">
    <property type="entry name" value="EF_HAND_1"/>
    <property type="match status" value="1"/>
</dbReference>
<evidence type="ECO:0000313" key="1">
    <source>
        <dbReference type="EMBL" id="HGK28807.1"/>
    </source>
</evidence>
<name>A0A7C4CD23_UNCW3</name>
<dbReference type="EMBL" id="DSUT01000159">
    <property type="protein sequence ID" value="HGK28807.1"/>
    <property type="molecule type" value="Genomic_DNA"/>
</dbReference>
<dbReference type="AlphaFoldDB" id="A0A7C4CD23"/>
<organism evidence="1">
    <name type="scientific">candidate division WOR-3 bacterium</name>
    <dbReference type="NCBI Taxonomy" id="2052148"/>
    <lineage>
        <taxon>Bacteria</taxon>
        <taxon>Bacteria division WOR-3</taxon>
    </lineage>
</organism>
<sequence>MVRRTVVLALLAAAIVALPGCSKPTRVIGRLVLAPGQTGDVQNCRVELYVSSDLTGNPVKFVASEASGQANQSPFEITDVIEGYYYLLAWKDMNGDGVVSDKDIVGVHGGTYRHGYGGTQVTVTKGQTKDVGDIQMMIYKELKATASGSRSQGGTVTDFSYSFNYDVTLSKFTVEFPDEPGVEYEDPGQIGAKLAGTTYQSAGWNMGGLPMPSGNHILRFTGTWDGTAFTLAVNVSVN</sequence>
<protein>
    <submittedName>
        <fullName evidence="1">Uncharacterized protein</fullName>
    </submittedName>
</protein>
<comment type="caution">
    <text evidence="1">The sequence shown here is derived from an EMBL/GenBank/DDBJ whole genome shotgun (WGS) entry which is preliminary data.</text>
</comment>